<evidence type="ECO:0000256" key="3">
    <source>
        <dbReference type="ARBA" id="ARBA00023163"/>
    </source>
</evidence>
<gene>
    <name evidence="5" type="ORF">C1707_02500</name>
    <name evidence="6" type="ORF">CFHF_03670</name>
</gene>
<evidence type="ECO:0000256" key="1">
    <source>
        <dbReference type="ARBA" id="ARBA00023015"/>
    </source>
</evidence>
<evidence type="ECO:0000259" key="4">
    <source>
        <dbReference type="PROSITE" id="PS01124"/>
    </source>
</evidence>
<reference evidence="6 7" key="1">
    <citation type="submission" date="2017-12" db="EMBL/GenBank/DDBJ databases">
        <title>The genome sequence of Caulobacter flavus CGMCC1 15093.</title>
        <authorList>
            <person name="Gao J."/>
            <person name="Mao X."/>
            <person name="Sun J."/>
        </authorList>
    </citation>
    <scope>NUCLEOTIDE SEQUENCE [LARGE SCALE GENOMIC DNA]</scope>
    <source>
        <strain evidence="6 7">CGMCC1 15093</strain>
    </source>
</reference>
<dbReference type="OrthoDB" id="7191628at2"/>
<evidence type="ECO:0000313" key="7">
    <source>
        <dbReference type="Proteomes" id="UP000234483"/>
    </source>
</evidence>
<evidence type="ECO:0000313" key="6">
    <source>
        <dbReference type="EMBL" id="PLR19119.1"/>
    </source>
</evidence>
<dbReference type="PANTHER" id="PTHR46796">
    <property type="entry name" value="HTH-TYPE TRANSCRIPTIONAL ACTIVATOR RHAS-RELATED"/>
    <property type="match status" value="1"/>
</dbReference>
<keyword evidence="1" id="KW-0805">Transcription regulation</keyword>
<dbReference type="Proteomes" id="UP000234483">
    <property type="component" value="Unassembled WGS sequence"/>
</dbReference>
<dbReference type="SMART" id="SM00342">
    <property type="entry name" value="HTH_ARAC"/>
    <property type="match status" value="1"/>
</dbReference>
<dbReference type="KEGG" id="cfh:C1707_02500"/>
<dbReference type="AlphaFoldDB" id="A0A2N5CZ79"/>
<dbReference type="PROSITE" id="PS01124">
    <property type="entry name" value="HTH_ARAC_FAMILY_2"/>
    <property type="match status" value="1"/>
</dbReference>
<dbReference type="InterPro" id="IPR009057">
    <property type="entry name" value="Homeodomain-like_sf"/>
</dbReference>
<sequence>MMPTVPWLGFSTDEIARPNRLDAWRTAMAPLFEVAAPDDDGHAFEGAAFTAFLGPLAVGGTRMGALAYERTKALVRRDQTDHFLLRLDYTPSSPGGILRLIDLGQPIRLPPEPMVCLCAFIPRDALLGVLPQAESLHGREIGGARGRLLADHLRGVVRAAGEADIADAPALAEATLLTIAACLSPSPVRDEPAMSMVEAALLRQARGMIERELCDPGLTPARLAAGLSISRATLYRLFQADGGVARYVQKRRLRCIHRLLGDPRERRTIGELSFDFCFGDEASFARAFRREFGCTASEVRARKAARTWDPAVPEAAPDDLSADGRIALWGQWMRGLGI</sequence>
<evidence type="ECO:0000313" key="8">
    <source>
        <dbReference type="Proteomes" id="UP000281192"/>
    </source>
</evidence>
<evidence type="ECO:0000256" key="2">
    <source>
        <dbReference type="ARBA" id="ARBA00023125"/>
    </source>
</evidence>
<dbReference type="EMBL" id="CP026100">
    <property type="protein sequence ID" value="AYV45201.1"/>
    <property type="molecule type" value="Genomic_DNA"/>
</dbReference>
<keyword evidence="2" id="KW-0238">DNA-binding</keyword>
<dbReference type="GO" id="GO:0043565">
    <property type="term" value="F:sequence-specific DNA binding"/>
    <property type="evidence" value="ECO:0007669"/>
    <property type="project" value="InterPro"/>
</dbReference>
<dbReference type="InterPro" id="IPR050204">
    <property type="entry name" value="AraC_XylS_family_regulators"/>
</dbReference>
<dbReference type="Pfam" id="PF12833">
    <property type="entry name" value="HTH_18"/>
    <property type="match status" value="1"/>
</dbReference>
<keyword evidence="8" id="KW-1185">Reference proteome</keyword>
<proteinExistence type="predicted"/>
<accession>A0A2N5CZ79</accession>
<dbReference type="Gene3D" id="1.10.10.60">
    <property type="entry name" value="Homeodomain-like"/>
    <property type="match status" value="1"/>
</dbReference>
<dbReference type="EMBL" id="PJRQ01000008">
    <property type="protein sequence ID" value="PLR19119.1"/>
    <property type="molecule type" value="Genomic_DNA"/>
</dbReference>
<feature type="domain" description="HTH araC/xylS-type" evidence="4">
    <location>
        <begin position="203"/>
        <end position="302"/>
    </location>
</feature>
<evidence type="ECO:0000313" key="5">
    <source>
        <dbReference type="EMBL" id="AYV45201.1"/>
    </source>
</evidence>
<dbReference type="PANTHER" id="PTHR46796:SF6">
    <property type="entry name" value="ARAC SUBFAMILY"/>
    <property type="match status" value="1"/>
</dbReference>
<reference evidence="5 8" key="2">
    <citation type="submission" date="2018-01" db="EMBL/GenBank/DDBJ databases">
        <title>Complete genome sequence of Caulobacter flavus RHGG3.</title>
        <authorList>
            <person name="Yang E."/>
        </authorList>
    </citation>
    <scope>NUCLEOTIDE SEQUENCE [LARGE SCALE GENOMIC DNA]</scope>
    <source>
        <strain evidence="5 8">RHGG3</strain>
    </source>
</reference>
<dbReference type="SUPFAM" id="SSF46689">
    <property type="entry name" value="Homeodomain-like"/>
    <property type="match status" value="1"/>
</dbReference>
<dbReference type="InterPro" id="IPR018060">
    <property type="entry name" value="HTH_AraC"/>
</dbReference>
<dbReference type="Proteomes" id="UP000281192">
    <property type="component" value="Chromosome"/>
</dbReference>
<dbReference type="GO" id="GO:0003700">
    <property type="term" value="F:DNA-binding transcription factor activity"/>
    <property type="evidence" value="ECO:0007669"/>
    <property type="project" value="InterPro"/>
</dbReference>
<protein>
    <recommendedName>
        <fullName evidence="4">HTH araC/xylS-type domain-containing protein</fullName>
    </recommendedName>
</protein>
<name>A0A2N5CZ79_9CAUL</name>
<organism evidence="6 7">
    <name type="scientific">Caulobacter flavus</name>
    <dbReference type="NCBI Taxonomy" id="1679497"/>
    <lineage>
        <taxon>Bacteria</taxon>
        <taxon>Pseudomonadati</taxon>
        <taxon>Pseudomonadota</taxon>
        <taxon>Alphaproteobacteria</taxon>
        <taxon>Caulobacterales</taxon>
        <taxon>Caulobacteraceae</taxon>
        <taxon>Caulobacter</taxon>
    </lineage>
</organism>
<keyword evidence="3" id="KW-0804">Transcription</keyword>